<organism evidence="1 2">
    <name type="scientific">Artomyces pyxidatus</name>
    <dbReference type="NCBI Taxonomy" id="48021"/>
    <lineage>
        <taxon>Eukaryota</taxon>
        <taxon>Fungi</taxon>
        <taxon>Dikarya</taxon>
        <taxon>Basidiomycota</taxon>
        <taxon>Agaricomycotina</taxon>
        <taxon>Agaricomycetes</taxon>
        <taxon>Russulales</taxon>
        <taxon>Auriscalpiaceae</taxon>
        <taxon>Artomyces</taxon>
    </lineage>
</organism>
<dbReference type="EMBL" id="MU277188">
    <property type="protein sequence ID" value="KAI0068305.1"/>
    <property type="molecule type" value="Genomic_DNA"/>
</dbReference>
<comment type="caution">
    <text evidence="1">The sequence shown here is derived from an EMBL/GenBank/DDBJ whole genome shotgun (WGS) entry which is preliminary data.</text>
</comment>
<accession>A0ACB8TIU3</accession>
<protein>
    <submittedName>
        <fullName evidence="1">Uncharacterized protein</fullName>
    </submittedName>
</protein>
<proteinExistence type="predicted"/>
<name>A0ACB8TIU3_9AGAM</name>
<gene>
    <name evidence="1" type="ORF">BV25DRAFT_1867311</name>
</gene>
<keyword evidence="2" id="KW-1185">Reference proteome</keyword>
<reference evidence="1" key="2">
    <citation type="journal article" date="2022" name="New Phytol.">
        <title>Evolutionary transition to the ectomycorrhizal habit in the genomes of a hyperdiverse lineage of mushroom-forming fungi.</title>
        <authorList>
            <person name="Looney B."/>
            <person name="Miyauchi S."/>
            <person name="Morin E."/>
            <person name="Drula E."/>
            <person name="Courty P.E."/>
            <person name="Kohler A."/>
            <person name="Kuo A."/>
            <person name="LaButti K."/>
            <person name="Pangilinan J."/>
            <person name="Lipzen A."/>
            <person name="Riley R."/>
            <person name="Andreopoulos W."/>
            <person name="He G."/>
            <person name="Johnson J."/>
            <person name="Nolan M."/>
            <person name="Tritt A."/>
            <person name="Barry K.W."/>
            <person name="Grigoriev I.V."/>
            <person name="Nagy L.G."/>
            <person name="Hibbett D."/>
            <person name="Henrissat B."/>
            <person name="Matheny P.B."/>
            <person name="Labbe J."/>
            <person name="Martin F.M."/>
        </authorList>
    </citation>
    <scope>NUCLEOTIDE SEQUENCE</scope>
    <source>
        <strain evidence="1">HHB10654</strain>
    </source>
</reference>
<reference evidence="1" key="1">
    <citation type="submission" date="2021-03" db="EMBL/GenBank/DDBJ databases">
        <authorList>
            <consortium name="DOE Joint Genome Institute"/>
            <person name="Ahrendt S."/>
            <person name="Looney B.P."/>
            <person name="Miyauchi S."/>
            <person name="Morin E."/>
            <person name="Drula E."/>
            <person name="Courty P.E."/>
            <person name="Chicoki N."/>
            <person name="Fauchery L."/>
            <person name="Kohler A."/>
            <person name="Kuo A."/>
            <person name="Labutti K."/>
            <person name="Pangilinan J."/>
            <person name="Lipzen A."/>
            <person name="Riley R."/>
            <person name="Andreopoulos W."/>
            <person name="He G."/>
            <person name="Johnson J."/>
            <person name="Barry K.W."/>
            <person name="Grigoriev I.V."/>
            <person name="Nagy L."/>
            <person name="Hibbett D."/>
            <person name="Henrissat B."/>
            <person name="Matheny P.B."/>
            <person name="Labbe J."/>
            <person name="Martin F."/>
        </authorList>
    </citation>
    <scope>NUCLEOTIDE SEQUENCE</scope>
    <source>
        <strain evidence="1">HHB10654</strain>
    </source>
</reference>
<evidence type="ECO:0000313" key="1">
    <source>
        <dbReference type="EMBL" id="KAI0068305.1"/>
    </source>
</evidence>
<dbReference type="Proteomes" id="UP000814140">
    <property type="component" value="Unassembled WGS sequence"/>
</dbReference>
<evidence type="ECO:0000313" key="2">
    <source>
        <dbReference type="Proteomes" id="UP000814140"/>
    </source>
</evidence>
<sequence>MHLPSHCWRAAAFAVAVSLPLAAAFDSQASFNSSSPVPFATTLVDKLSEDPDYTSLLHLLQRAKLIPTLNKLNGSTLFAPTNDAIHRQASSNPLWRDALLLDNLGDNVNQRLRQELFYHILNYSLTLPDDQHILVTKTLHYPHEPIEPPTRQPPPSPPWLPIPAGTLGGEPQRLRVASKESDVHVGVDAFGNGGAKIIKGVVDAGNGLLIGIDDILSVPPALSDVVTHQSSISYFTRILTPEIIDRLNTTSELTLFVPIDSAWDALHPVERLYLESEFATDDLHRIFEMHAVAQKGVKWSESFNPAVNLTTIDGTRLEIVSTPEKVLVSDATLVQPDIYASNGVLHTVSSLLIPPGALQLTPEKFLLTLNCTNFVSLIRSVDLSHLVNDTKTKYTILAPQDDVITMYGDDELPERGSEDLRRMLKYHFLPGRWTPKSIKDGILVETELDEAGLDGKRQVLEVEVSGRGKKADASPSIRFGGASVVGEPLEINNTVIYFISRPLFPPADAMQVALPTLDYSSFMAAIFSANLADMIKFTPRTTLLVPHNDAFKRLGMLVSAHLLAASSKADLEHVILHHTLDAVVYSQSLHNSSSQTYATLEGSDIHVEYGSNGSIVLNASGGWAGLNSKLRPRNILSQTGVVHELSDVLIPRSVQLTVGKLAKAAKATTMTSMIIKAGMDWVLNGTAPPEDSQWARDGLLGTGWTLLCPTDDAFKGINITRLFSDKVILQAIVSQHLIKSPKSVVDADAPNNNRPLRFDDSKPYATVLSPNTDYGDVVFRTIEGGGIIVGIKDARGTDARTDWAHVVSWGRATTGSGSGGVIQIDRLLLPYEAPWWRQYGAPIAGAVVGVVLICMFFLLVRRVWRWDRTEATYEPVGGFTREDEEDLTASTPAENVKSFVSGGFGGIAAVLVGHPFDLTKTRLQTAPPGTYTGGLDVVRKTLARDGATGLYRGVVPPLLGVTPIFALSFWAYDASKSLIFALTPNRTSSSLSTSELAAAGFLSAVPTTAVTAPVERAKVLLQVQGQGGTEQKYKGVFDVLKHLYREGGIRSIFRGTVATLARDGPGSAAYFAAYEVTKKALTPAGASPADLNIGAVIFAGGTAGVAMWAIAIPPDATPTGTYSGIVDCARKTIAVDGVKALWKGFGPAMARAFPANAATFLGVEASRKVLDVPKKRPSKATTRRPFSASEIARNVKSFEAWSMYQRCEQVDWSDVPKELKDDVDSVFNTNGLLPAEWADKDSKGFRRMKRTSPPEFVAFILEAHKFRPELFSDDILSKDSLWLLAGLHSVFLAWERLGRMRLSKEKVSEAAFVSNVYEIIRSTALRKSTYRPKCSISLPQPLRRMPPSGSQAARILSAKTVIPDCAIFIPSADVRSLYHSAKSPFKQLMRSCLTGSGSGERFFGVQSTPCAQLPSMPSFEFASSFWEDKKPVHDILEDAYRQNRMSTAAAVRHLHSLCVKAPMFGLVWSDGKVRAHVDWCDGDETPTVQSAPFPGLNGKDGTDDIFHEWQLDNPADIIQVFLLVSNIDGWTVGRFRERVTAGVEDLVERVAAKGHMYRPWKRVEKTAPTVVTGGHQDENSSSHASSQTPSAEAKSKRRRQRRRS</sequence>